<dbReference type="Gene3D" id="3.20.20.140">
    <property type="entry name" value="Metal-dependent hydrolases"/>
    <property type="match status" value="1"/>
</dbReference>
<sequence length="308" mass="34854">MKLSKSSIVLIVVLGLFLIYMFGQSESSLEIVDFSIDKPDTQTPSITSNAERNPYYGDLHVHTKYSFDAYVFGITATPDDAYRYAKGEGIKHPMGYEMKLREPLDFYAVTDHGIFLGMVEALADTTTKISQKPFAEPFHNLNRPENMNDSSFGERANLFSGVLRGTIVNPYPYWHPKVIKAWLTKNTAVALKTFDYDVHKSAWADIARAAEEHNDPGKFTSFIGYEFTSSTNVEGGNLHRNVIFNSSQAPVRPWSRIDSINPEDLWTWMDKLRDKGVDSLAMPHNSNGSNGQMFEMETFRGYPIDNAY</sequence>
<reference evidence="1" key="1">
    <citation type="submission" date="2018-05" db="EMBL/GenBank/DDBJ databases">
        <authorList>
            <person name="Lanie J.A."/>
            <person name="Ng W.-L."/>
            <person name="Kazmierczak K.M."/>
            <person name="Andrzejewski T.M."/>
            <person name="Davidsen T.M."/>
            <person name="Wayne K.J."/>
            <person name="Tettelin H."/>
            <person name="Glass J.I."/>
            <person name="Rusch D."/>
            <person name="Podicherti R."/>
            <person name="Tsui H.-C.T."/>
            <person name="Winkler M.E."/>
        </authorList>
    </citation>
    <scope>NUCLEOTIDE SEQUENCE</scope>
</reference>
<proteinExistence type="predicted"/>
<evidence type="ECO:0000313" key="1">
    <source>
        <dbReference type="EMBL" id="SVB18794.1"/>
    </source>
</evidence>
<dbReference type="SUPFAM" id="SSF89550">
    <property type="entry name" value="PHP domain-like"/>
    <property type="match status" value="1"/>
</dbReference>
<evidence type="ECO:0008006" key="2">
    <source>
        <dbReference type="Google" id="ProtNLM"/>
    </source>
</evidence>
<feature type="non-terminal residue" evidence="1">
    <location>
        <position position="308"/>
    </location>
</feature>
<organism evidence="1">
    <name type="scientific">marine metagenome</name>
    <dbReference type="NCBI Taxonomy" id="408172"/>
    <lineage>
        <taxon>unclassified sequences</taxon>
        <taxon>metagenomes</taxon>
        <taxon>ecological metagenomes</taxon>
    </lineage>
</organism>
<dbReference type="InterPro" id="IPR022028">
    <property type="entry name" value="DUF3604"/>
</dbReference>
<accession>A0A382BYU1</accession>
<dbReference type="AlphaFoldDB" id="A0A382BYU1"/>
<protein>
    <recommendedName>
        <fullName evidence="2">DUF3604 domain-containing protein</fullName>
    </recommendedName>
</protein>
<name>A0A382BYU1_9ZZZZ</name>
<gene>
    <name evidence="1" type="ORF">METZ01_LOCUS171648</name>
</gene>
<dbReference type="InterPro" id="IPR016195">
    <property type="entry name" value="Pol/histidinol_Pase-like"/>
</dbReference>
<dbReference type="EMBL" id="UINC01031948">
    <property type="protein sequence ID" value="SVB18794.1"/>
    <property type="molecule type" value="Genomic_DNA"/>
</dbReference>
<dbReference type="Pfam" id="PF12228">
    <property type="entry name" value="DUF3604"/>
    <property type="match status" value="1"/>
</dbReference>